<dbReference type="Proteomes" id="UP000379480">
    <property type="component" value="Unassembled WGS sequence"/>
</dbReference>
<dbReference type="InterPro" id="IPR000415">
    <property type="entry name" value="Nitroreductase-like"/>
</dbReference>
<dbReference type="AlphaFoldDB" id="A0A5E7C6A5"/>
<accession>A0A5E7C6A5</accession>
<dbReference type="PANTHER" id="PTHR43543:SF1">
    <property type="entry name" value="MALONIC SEMIALDEHYDE REDUCTASE RUTE-RELATED"/>
    <property type="match status" value="1"/>
</dbReference>
<dbReference type="NCBIfam" id="NF003768">
    <property type="entry name" value="PRK05365.1"/>
    <property type="match status" value="1"/>
</dbReference>
<dbReference type="RefSeq" id="WP_150803411.1">
    <property type="nucleotide sequence ID" value="NZ_CABVHY010000008.1"/>
</dbReference>
<dbReference type="SUPFAM" id="SSF55469">
    <property type="entry name" value="FMN-dependent nitroreductase-like"/>
    <property type="match status" value="1"/>
</dbReference>
<evidence type="ECO:0000256" key="1">
    <source>
        <dbReference type="ARBA" id="ARBA00022630"/>
    </source>
</evidence>
<keyword evidence="1 5" id="KW-0285">Flavoprotein</keyword>
<comment type="similarity">
    <text evidence="5">Belongs to the nitroreductase family. HadB/RutE subfamily.</text>
</comment>
<evidence type="ECO:0000313" key="7">
    <source>
        <dbReference type="EMBL" id="VVN91451.1"/>
    </source>
</evidence>
<dbReference type="GO" id="GO:0016491">
    <property type="term" value="F:oxidoreductase activity"/>
    <property type="evidence" value="ECO:0007669"/>
    <property type="project" value="UniProtKB-UniRule"/>
</dbReference>
<keyword evidence="2 5" id="KW-0288">FMN</keyword>
<evidence type="ECO:0000256" key="5">
    <source>
        <dbReference type="HAMAP-Rule" id="MF_01204"/>
    </source>
</evidence>
<evidence type="ECO:0000259" key="6">
    <source>
        <dbReference type="Pfam" id="PF00881"/>
    </source>
</evidence>
<dbReference type="Gene3D" id="3.40.109.10">
    <property type="entry name" value="NADH Oxidase"/>
    <property type="match status" value="1"/>
</dbReference>
<organism evidence="7 8">
    <name type="scientific">Pseudomonas fluorescens</name>
    <dbReference type="NCBI Taxonomy" id="294"/>
    <lineage>
        <taxon>Bacteria</taxon>
        <taxon>Pseudomonadati</taxon>
        <taxon>Pseudomonadota</taxon>
        <taxon>Gammaproteobacteria</taxon>
        <taxon>Pseudomonadales</taxon>
        <taxon>Pseudomonadaceae</taxon>
        <taxon>Pseudomonas</taxon>
    </lineage>
</organism>
<keyword evidence="3 5" id="KW-0521">NADP</keyword>
<dbReference type="CDD" id="cd02148">
    <property type="entry name" value="RutE-like"/>
    <property type="match status" value="1"/>
</dbReference>
<keyword evidence="4 5" id="KW-0560">Oxidoreductase</keyword>
<reference evidence="7 8" key="1">
    <citation type="submission" date="2019-09" db="EMBL/GenBank/DDBJ databases">
        <authorList>
            <person name="Chandra G."/>
            <person name="Truman W A."/>
        </authorList>
    </citation>
    <scope>NUCLEOTIDE SEQUENCE [LARGE SCALE GENOMIC DNA]</scope>
    <source>
        <strain evidence="7">PS723</strain>
    </source>
</reference>
<evidence type="ECO:0000313" key="8">
    <source>
        <dbReference type="Proteomes" id="UP000379480"/>
    </source>
</evidence>
<protein>
    <recommendedName>
        <fullName evidence="5">Putative NADH dehydrogenase/NAD(P)H nitroreductase PS723_01902</fullName>
        <ecNumber evidence="5">1.-.-.-</ecNumber>
    </recommendedName>
</protein>
<evidence type="ECO:0000256" key="4">
    <source>
        <dbReference type="ARBA" id="ARBA00023002"/>
    </source>
</evidence>
<dbReference type="InterPro" id="IPR029479">
    <property type="entry name" value="Nitroreductase"/>
</dbReference>
<dbReference type="InterPro" id="IPR023936">
    <property type="entry name" value="RutE-like"/>
</dbReference>
<gene>
    <name evidence="7" type="primary">rutE_1</name>
    <name evidence="7" type="ORF">PS723_01902</name>
</gene>
<dbReference type="OrthoDB" id="9784375at2"/>
<sequence>MNEAMTEQGLDLLFREARSQNGWRDQPVSDDTLRKLYDLLRWGPTSANSCPARIVFVRSAEARQRLLPALSAGNVEKTLSAPVTAIIGYDTGFHEQLPKLFPHNPGVRDWFAGQPELIESTALRNSSMQGGYFILAARALGLDCGPMSGFNHDLIDSEFFATDAGRAGAFPGMQIKSNFLCNLGYGDPAKLFPRSPRLGFEEVCALL</sequence>
<dbReference type="Pfam" id="PF00881">
    <property type="entry name" value="Nitroreductase"/>
    <property type="match status" value="1"/>
</dbReference>
<dbReference type="InterPro" id="IPR050461">
    <property type="entry name" value="Nitroreductase_HadB/RutE"/>
</dbReference>
<comment type="cofactor">
    <cofactor evidence="5">
        <name>FMN</name>
        <dbReference type="ChEBI" id="CHEBI:58210"/>
    </cofactor>
</comment>
<dbReference type="EMBL" id="CABVHY010000008">
    <property type="protein sequence ID" value="VVN91451.1"/>
    <property type="molecule type" value="Genomic_DNA"/>
</dbReference>
<evidence type="ECO:0000256" key="2">
    <source>
        <dbReference type="ARBA" id="ARBA00022643"/>
    </source>
</evidence>
<keyword evidence="5" id="KW-0520">NAD</keyword>
<dbReference type="PANTHER" id="PTHR43543">
    <property type="entry name" value="MALONIC SEMIALDEHYDE REDUCTASE RUTE-RELATED"/>
    <property type="match status" value="1"/>
</dbReference>
<proteinExistence type="inferred from homology"/>
<name>A0A5E7C6A5_PSEFL</name>
<dbReference type="HAMAP" id="MF_01204">
    <property type="entry name" value="Oxidoreductase_RutE_HadB"/>
    <property type="match status" value="1"/>
</dbReference>
<evidence type="ECO:0000256" key="3">
    <source>
        <dbReference type="ARBA" id="ARBA00022857"/>
    </source>
</evidence>
<dbReference type="EC" id="1.-.-.-" evidence="5"/>
<feature type="domain" description="Nitroreductase" evidence="6">
    <location>
        <begin position="18"/>
        <end position="156"/>
    </location>
</feature>